<evidence type="ECO:0000313" key="4">
    <source>
        <dbReference type="EMBL" id="MCZ4521188.1"/>
    </source>
</evidence>
<dbReference type="EMBL" id="JAPWIJ010000010">
    <property type="protein sequence ID" value="MCZ4521188.1"/>
    <property type="molecule type" value="Genomic_DNA"/>
</dbReference>
<reference evidence="4" key="1">
    <citation type="submission" date="2022-12" db="EMBL/GenBank/DDBJ databases">
        <authorList>
            <person name="Krivoruchko A.V."/>
            <person name="Elkin A."/>
        </authorList>
    </citation>
    <scope>NUCLEOTIDE SEQUENCE</scope>
    <source>
        <strain evidence="4">IEGM 1391</strain>
    </source>
</reference>
<name>A0ABT4MJN2_9NOCA</name>
<proteinExistence type="predicted"/>
<feature type="domain" description="DUF7373" evidence="2">
    <location>
        <begin position="45"/>
        <end position="250"/>
    </location>
</feature>
<dbReference type="Pfam" id="PF24088">
    <property type="entry name" value="DUF7373"/>
    <property type="match status" value="1"/>
</dbReference>
<dbReference type="Pfam" id="PF24092">
    <property type="entry name" value="DUF7373_C"/>
    <property type="match status" value="1"/>
</dbReference>
<evidence type="ECO:0000313" key="5">
    <source>
        <dbReference type="Proteomes" id="UP001081071"/>
    </source>
</evidence>
<protein>
    <submittedName>
        <fullName evidence="4">Uncharacterized protein</fullName>
    </submittedName>
</protein>
<dbReference type="RefSeq" id="WP_269607610.1">
    <property type="nucleotide sequence ID" value="NZ_JAPWIJ010000010.1"/>
</dbReference>
<evidence type="ECO:0000259" key="2">
    <source>
        <dbReference type="Pfam" id="PF24088"/>
    </source>
</evidence>
<dbReference type="InterPro" id="IPR056463">
    <property type="entry name" value="DUF7373_C"/>
</dbReference>
<dbReference type="Proteomes" id="UP001081071">
    <property type="component" value="Unassembled WGS sequence"/>
</dbReference>
<evidence type="ECO:0000259" key="3">
    <source>
        <dbReference type="Pfam" id="PF24092"/>
    </source>
</evidence>
<accession>A0ABT4MJN2</accession>
<evidence type="ECO:0000256" key="1">
    <source>
        <dbReference type="SAM" id="MobiDB-lite"/>
    </source>
</evidence>
<keyword evidence="5" id="KW-1185">Reference proteome</keyword>
<feature type="region of interest" description="Disordered" evidence="1">
    <location>
        <begin position="1"/>
        <end position="33"/>
    </location>
</feature>
<dbReference type="InterPro" id="IPR055797">
    <property type="entry name" value="DUF7373"/>
</dbReference>
<gene>
    <name evidence="4" type="ORF">O4220_21965</name>
</gene>
<feature type="domain" description="DUF7373" evidence="3">
    <location>
        <begin position="260"/>
        <end position="393"/>
    </location>
</feature>
<comment type="caution">
    <text evidence="4">The sequence shown here is derived from an EMBL/GenBank/DDBJ whole genome shotgun (WGS) entry which is preliminary data.</text>
</comment>
<sequence length="398" mass="42192">MALLTGCSAGDSNEAAPPGDTAVGPTVPGDLDTGTFRTIPQAPFGSVTDEKQGRLVEGQRMAEFVVIPSEIDPKLVQSYSQTTGPFASAEATRKTVFTDGQADVLAAQNLVMGFGAGAGYRPDEPGVDPATRNGLAIRVMRFPDAGSAERAARGLIEQTYLPTEYSEGAQPSAIDVLPNTLVSSKSDVDGLTSSDSFTARGDYVIDVEAHAPVGQEDWVARSIATTVDRQGTLIDTFPATPLDGFASLPIDVDKILVLTLEEDDENRDNSRRAVYGPRGAAHFSTDSTRMLEEFEQSNSDLQASNGTTVYRSADAAGAGTMYEMLVKEYEEMGFAVSAGAPGVPDSTCLTQDTTVGVRTACLLHQDRYTAEFSVLEDETKAHQMAAAQYSVLKTATES</sequence>
<organism evidence="4 5">
    <name type="scientific">Rhodococcus ruber</name>
    <dbReference type="NCBI Taxonomy" id="1830"/>
    <lineage>
        <taxon>Bacteria</taxon>
        <taxon>Bacillati</taxon>
        <taxon>Actinomycetota</taxon>
        <taxon>Actinomycetes</taxon>
        <taxon>Mycobacteriales</taxon>
        <taxon>Nocardiaceae</taxon>
        <taxon>Rhodococcus</taxon>
    </lineage>
</organism>